<gene>
    <name evidence="2" type="ORF">Krac_3969</name>
</gene>
<dbReference type="OrthoDB" id="172171at2"/>
<feature type="compositionally biased region" description="Polar residues" evidence="1">
    <location>
        <begin position="141"/>
        <end position="150"/>
    </location>
</feature>
<evidence type="ECO:0000313" key="3">
    <source>
        <dbReference type="Proteomes" id="UP000004508"/>
    </source>
</evidence>
<evidence type="ECO:0000313" key="2">
    <source>
        <dbReference type="EMBL" id="EFH83055.1"/>
    </source>
</evidence>
<dbReference type="RefSeq" id="WP_007921597.1">
    <property type="nucleotide sequence ID" value="NZ_ADVG01000004.1"/>
</dbReference>
<evidence type="ECO:0000256" key="1">
    <source>
        <dbReference type="SAM" id="MobiDB-lite"/>
    </source>
</evidence>
<dbReference type="InterPro" id="IPR009057">
    <property type="entry name" value="Homeodomain-like_sf"/>
</dbReference>
<keyword evidence="3" id="KW-1185">Reference proteome</keyword>
<comment type="caution">
    <text evidence="2">The sequence shown here is derived from an EMBL/GenBank/DDBJ whole genome shotgun (WGS) entry which is preliminary data.</text>
</comment>
<protein>
    <submittedName>
        <fullName evidence="2">Uncharacterized protein</fullName>
    </submittedName>
</protein>
<dbReference type="EMBL" id="ADVG01000004">
    <property type="protein sequence ID" value="EFH83055.1"/>
    <property type="molecule type" value="Genomic_DNA"/>
</dbReference>
<dbReference type="Pfam" id="PF13565">
    <property type="entry name" value="HTH_32"/>
    <property type="match status" value="1"/>
</dbReference>
<dbReference type="InParanoid" id="D6U3R5"/>
<dbReference type="STRING" id="485913.Krac_3969"/>
<dbReference type="SUPFAM" id="SSF46689">
    <property type="entry name" value="Homeodomain-like"/>
    <property type="match status" value="1"/>
</dbReference>
<reference evidence="2 3" key="1">
    <citation type="journal article" date="2011" name="Stand. Genomic Sci.">
        <title>Non-contiguous finished genome sequence and contextual data of the filamentous soil bacterium Ktedonobacter racemifer type strain (SOSP1-21).</title>
        <authorList>
            <person name="Chang Y.J."/>
            <person name="Land M."/>
            <person name="Hauser L."/>
            <person name="Chertkov O."/>
            <person name="Del Rio T.G."/>
            <person name="Nolan M."/>
            <person name="Copeland A."/>
            <person name="Tice H."/>
            <person name="Cheng J.F."/>
            <person name="Lucas S."/>
            <person name="Han C."/>
            <person name="Goodwin L."/>
            <person name="Pitluck S."/>
            <person name="Ivanova N."/>
            <person name="Ovchinikova G."/>
            <person name="Pati A."/>
            <person name="Chen A."/>
            <person name="Palaniappan K."/>
            <person name="Mavromatis K."/>
            <person name="Liolios K."/>
            <person name="Brettin T."/>
            <person name="Fiebig A."/>
            <person name="Rohde M."/>
            <person name="Abt B."/>
            <person name="Goker M."/>
            <person name="Detter J.C."/>
            <person name="Woyke T."/>
            <person name="Bristow J."/>
            <person name="Eisen J.A."/>
            <person name="Markowitz V."/>
            <person name="Hugenholtz P."/>
            <person name="Kyrpides N.C."/>
            <person name="Klenk H.P."/>
            <person name="Lapidus A."/>
        </authorList>
    </citation>
    <scope>NUCLEOTIDE SEQUENCE [LARGE SCALE GENOMIC DNA]</scope>
    <source>
        <strain evidence="3">DSM 44963</strain>
    </source>
</reference>
<dbReference type="Proteomes" id="UP000004508">
    <property type="component" value="Unassembled WGS sequence"/>
</dbReference>
<accession>D6U3R5</accession>
<proteinExistence type="predicted"/>
<name>D6U3R5_KTERA</name>
<sequence>MEKEHNAANMARHQRQAAREQLVTTMLEGHTFRQISASTPTPLKRAMAYRLLHAVRTKGESALQDGRHGHPSKLRGEARAFLEACCREAPCTPSSTLQVALRERFDLQVSVSQINRVRADLGVSNPSKRSPQEKKRKQGLLRQNQSGKKA</sequence>
<organism evidence="2 3">
    <name type="scientific">Ktedonobacter racemifer DSM 44963</name>
    <dbReference type="NCBI Taxonomy" id="485913"/>
    <lineage>
        <taxon>Bacteria</taxon>
        <taxon>Bacillati</taxon>
        <taxon>Chloroflexota</taxon>
        <taxon>Ktedonobacteria</taxon>
        <taxon>Ktedonobacterales</taxon>
        <taxon>Ktedonobacteraceae</taxon>
        <taxon>Ktedonobacter</taxon>
    </lineage>
</organism>
<dbReference type="AlphaFoldDB" id="D6U3R5"/>
<feature type="region of interest" description="Disordered" evidence="1">
    <location>
        <begin position="120"/>
        <end position="150"/>
    </location>
</feature>